<evidence type="ECO:0000256" key="4">
    <source>
        <dbReference type="ARBA" id="ARBA00023235"/>
    </source>
</evidence>
<evidence type="ECO:0000313" key="9">
    <source>
        <dbReference type="Proteomes" id="UP001254813"/>
    </source>
</evidence>
<name>A0ABU2FWB2_9EURY</name>
<dbReference type="InterPro" id="IPR004561">
    <property type="entry name" value="IsoChor_synthase"/>
</dbReference>
<dbReference type="InterPro" id="IPR005801">
    <property type="entry name" value="ADC_synthase"/>
</dbReference>
<reference evidence="8 9" key="1">
    <citation type="submission" date="2022-06" db="EMBL/GenBank/DDBJ databases">
        <title>Halogeometricum sp. a new haloarchaeum isolate from saline soil.</title>
        <authorList>
            <person name="Strakova D."/>
            <person name="Galisteo C."/>
            <person name="Sanchez-Porro C."/>
            <person name="Ventosa A."/>
        </authorList>
    </citation>
    <scope>NUCLEOTIDE SEQUENCE [LARGE SCALE GENOMIC DNA]</scope>
    <source>
        <strain evidence="9">S3BR25-2</strain>
    </source>
</reference>
<dbReference type="Gene3D" id="3.60.120.10">
    <property type="entry name" value="Anthranilate synthase"/>
    <property type="match status" value="1"/>
</dbReference>
<keyword evidence="9" id="KW-1185">Reference proteome</keyword>
<comment type="catalytic activity">
    <reaction evidence="1">
        <text>chorismate = isochorismate</text>
        <dbReference type="Rhea" id="RHEA:18985"/>
        <dbReference type="ChEBI" id="CHEBI:29748"/>
        <dbReference type="ChEBI" id="CHEBI:29780"/>
        <dbReference type="EC" id="5.4.4.2"/>
    </reaction>
</comment>
<dbReference type="InterPro" id="IPR015890">
    <property type="entry name" value="Chorismate_C"/>
</dbReference>
<feature type="region of interest" description="Disordered" evidence="6">
    <location>
        <begin position="238"/>
        <end position="261"/>
    </location>
</feature>
<feature type="compositionally biased region" description="Acidic residues" evidence="6">
    <location>
        <begin position="239"/>
        <end position="249"/>
    </location>
</feature>
<keyword evidence="4 8" id="KW-0413">Isomerase</keyword>
<sequence length="460" mass="49725">MASLRTDEAETHLVSRSVPVSAPSFRAVLDAAEAPRTVWSAPDEATVVGEGAAATVTADGPNRFDRVREAAEELFSSGDVHAGTEAARPRLFGGFAFHADSAHGPPWEGFPGARFVFPRVQVTYTDDGAWLTVNAVGPDADSEAVEERLDRERERIASLPDAGPVADPPGVVDRRRTTARDDWNASVDAAVDRIRAGDLLKVVLAQALEVDLEAPLSVPDVLERLGDAYPECYRFLVEPEPEPDPESGPESDAAADRPQASFFGATPERLVSLRGRTVETDALAGTTGRGETPAEDEWLAQELLNDEKNVHEHELVAETVREQLAPFASSVNAPERRVKRLATVQHLWTPVTATLSENEHVLSLVEALHPTPAVGGLPPETALETIRDTEPFDRGWYAAPVGWIDAAGYGTFAVALRSAVARGDVATLFAGVGVVEDSDPDREWDEVQLKYRALLDELER</sequence>
<gene>
    <name evidence="8" type="ORF">NDI79_01445</name>
</gene>
<evidence type="ECO:0000256" key="3">
    <source>
        <dbReference type="ARBA" id="ARBA00012824"/>
    </source>
</evidence>
<dbReference type="EMBL" id="JAMQOQ010000001">
    <property type="protein sequence ID" value="MDS0292831.1"/>
    <property type="molecule type" value="Genomic_DNA"/>
</dbReference>
<dbReference type="Pfam" id="PF00425">
    <property type="entry name" value="Chorismate_bind"/>
    <property type="match status" value="1"/>
</dbReference>
<feature type="domain" description="Chorismate-utilising enzyme C-terminal" evidence="7">
    <location>
        <begin position="180"/>
        <end position="450"/>
    </location>
</feature>
<dbReference type="Proteomes" id="UP001254813">
    <property type="component" value="Unassembled WGS sequence"/>
</dbReference>
<comment type="similarity">
    <text evidence="2">Belongs to the isochorismate synthase family.</text>
</comment>
<evidence type="ECO:0000313" key="8">
    <source>
        <dbReference type="EMBL" id="MDS0292831.1"/>
    </source>
</evidence>
<protein>
    <recommendedName>
        <fullName evidence="3">isochorismate synthase</fullName>
        <ecNumber evidence="3">5.4.4.2</ecNumber>
    </recommendedName>
    <alternativeName>
        <fullName evidence="5">Isochorismate mutase</fullName>
    </alternativeName>
</protein>
<evidence type="ECO:0000256" key="5">
    <source>
        <dbReference type="ARBA" id="ARBA00041564"/>
    </source>
</evidence>
<evidence type="ECO:0000256" key="2">
    <source>
        <dbReference type="ARBA" id="ARBA00005297"/>
    </source>
</evidence>
<evidence type="ECO:0000256" key="1">
    <source>
        <dbReference type="ARBA" id="ARBA00000799"/>
    </source>
</evidence>
<proteinExistence type="inferred from homology"/>
<comment type="caution">
    <text evidence="8">The sequence shown here is derived from an EMBL/GenBank/DDBJ whole genome shotgun (WGS) entry which is preliminary data.</text>
</comment>
<dbReference type="GO" id="GO:0008909">
    <property type="term" value="F:isochorismate synthase activity"/>
    <property type="evidence" value="ECO:0007669"/>
    <property type="project" value="UniProtKB-EC"/>
</dbReference>
<dbReference type="EC" id="5.4.4.2" evidence="3"/>
<evidence type="ECO:0000256" key="6">
    <source>
        <dbReference type="SAM" id="MobiDB-lite"/>
    </source>
</evidence>
<organism evidence="8 9">
    <name type="scientific">Halogeometricum luteum</name>
    <dbReference type="NCBI Taxonomy" id="2950537"/>
    <lineage>
        <taxon>Archaea</taxon>
        <taxon>Methanobacteriati</taxon>
        <taxon>Methanobacteriota</taxon>
        <taxon>Stenosarchaea group</taxon>
        <taxon>Halobacteria</taxon>
        <taxon>Halobacteriales</taxon>
        <taxon>Haloferacaceae</taxon>
        <taxon>Halogeometricum</taxon>
    </lineage>
</organism>
<dbReference type="NCBIfam" id="TIGR00543">
    <property type="entry name" value="isochor_syn"/>
    <property type="match status" value="1"/>
</dbReference>
<dbReference type="PANTHER" id="PTHR42839:SF2">
    <property type="entry name" value="ISOCHORISMATE SYNTHASE ENTC"/>
    <property type="match status" value="1"/>
</dbReference>
<dbReference type="PANTHER" id="PTHR42839">
    <property type="entry name" value="ISOCHORISMATE SYNTHASE ENTC"/>
    <property type="match status" value="1"/>
</dbReference>
<dbReference type="SUPFAM" id="SSF56322">
    <property type="entry name" value="ADC synthase"/>
    <property type="match status" value="1"/>
</dbReference>
<dbReference type="RefSeq" id="WP_310926670.1">
    <property type="nucleotide sequence ID" value="NZ_JAMQOQ010000001.1"/>
</dbReference>
<accession>A0ABU2FWB2</accession>
<evidence type="ECO:0000259" key="7">
    <source>
        <dbReference type="Pfam" id="PF00425"/>
    </source>
</evidence>